<dbReference type="OrthoDB" id="377778at2759"/>
<proteinExistence type="predicted"/>
<dbReference type="InterPro" id="IPR053097">
    <property type="entry name" value="Prespore_vesicle_assoc"/>
</dbReference>
<dbReference type="OMA" id="EYFYHKK"/>
<organism evidence="3 4">
    <name type="scientific">Plasmodium gallinaceum</name>
    <dbReference type="NCBI Taxonomy" id="5849"/>
    <lineage>
        <taxon>Eukaryota</taxon>
        <taxon>Sar</taxon>
        <taxon>Alveolata</taxon>
        <taxon>Apicomplexa</taxon>
        <taxon>Aconoidasida</taxon>
        <taxon>Haemosporida</taxon>
        <taxon>Plasmodiidae</taxon>
        <taxon>Plasmodium</taxon>
        <taxon>Plasmodium (Haemamoeba)</taxon>
    </lineage>
</organism>
<protein>
    <recommendedName>
        <fullName evidence="5">Development protein</fullName>
    </recommendedName>
</protein>
<feature type="transmembrane region" description="Helical" evidence="2">
    <location>
        <begin position="933"/>
        <end position="955"/>
    </location>
</feature>
<evidence type="ECO:0000256" key="2">
    <source>
        <dbReference type="SAM" id="Phobius"/>
    </source>
</evidence>
<evidence type="ECO:0000256" key="1">
    <source>
        <dbReference type="SAM" id="MobiDB-lite"/>
    </source>
</evidence>
<reference evidence="3" key="1">
    <citation type="submission" date="2015-04" db="EMBL/GenBank/DDBJ databases">
        <authorList>
            <consortium name="Pathogen Informatics"/>
        </authorList>
    </citation>
    <scope>NUCLEOTIDE SEQUENCE [LARGE SCALE GENOMIC DNA]</scope>
    <source>
        <strain evidence="3">8A</strain>
    </source>
</reference>
<feature type="compositionally biased region" description="Basic and acidic residues" evidence="1">
    <location>
        <begin position="1399"/>
        <end position="1424"/>
    </location>
</feature>
<feature type="compositionally biased region" description="Basic residues" evidence="1">
    <location>
        <begin position="19"/>
        <end position="28"/>
    </location>
</feature>
<keyword evidence="2" id="KW-0472">Membrane</keyword>
<dbReference type="Proteomes" id="UP000220797">
    <property type="component" value="Unassembled WGS sequence"/>
</dbReference>
<feature type="region of interest" description="Disordered" evidence="1">
    <location>
        <begin position="1022"/>
        <end position="1149"/>
    </location>
</feature>
<dbReference type="EMBL" id="CVMV01000020">
    <property type="protein sequence ID" value="CRG94050.1"/>
    <property type="molecule type" value="Genomic_DNA"/>
</dbReference>
<evidence type="ECO:0000313" key="3">
    <source>
        <dbReference type="EMBL" id="CRG94050.1"/>
    </source>
</evidence>
<dbReference type="RefSeq" id="XP_028526871.1">
    <property type="nucleotide sequence ID" value="XM_028670083.1"/>
</dbReference>
<dbReference type="GeneID" id="39730284"/>
<keyword evidence="2" id="KW-0812">Transmembrane</keyword>
<feature type="region of interest" description="Disordered" evidence="1">
    <location>
        <begin position="1397"/>
        <end position="1424"/>
    </location>
</feature>
<dbReference type="VEuPathDB" id="PlasmoDB:PGAL8A_00175700"/>
<sequence length="2102" mass="252356">MKKELKGNKLKNSNNNIKEKKKKKKKKKFVNFNSIEDKGYEENKNKLNYIHPKLNTNELELLRKKQDVLEYDKKTVKHNFDKMNNFQNNSYISTEKNKNKNYYISDIEGSKNIYETKNKKINKNNKKAYLPNFNSNLKNVNKDKISNENVTSFKQSNYSLLKDNYDKNENLVLKKKNFKNKNNFSKRNCKNTSYFLNSSNKLNLAYTHKIYKNKYNTYCNNYGKNNKNLKNENTNIYNKLSNNYLGDIKKYKNNNNIAYSGNNLVINNENCISSFDNKYIDSENKKFDIDNKFYIGRNYNSVTYNNSDYNENIYNVNNHNCSMNNFNNKDMKNTLNYSKNILNNEKNLNELKNENINKEILNNLKIKKKLNKIKNNDHNSFLKYMESKLNILCNILKYIFSVNENNCIHLIKYVIHILKYIKKNIDSLEDSNINFNIFVITLNLYSCLCVKIFTQNNKLKIITIKCLVLIFEILIKLKKNSFNLSYVLFLYINYLKNNKNGIDIIKKRKNMKNKVVNNDEKTYVKLLNSFLNIFSYCSESQSNLVRMESLKSFCYILNMLYEHKTKGRREIENSDKYFMFSKNLIIDCLLAKKGNFLKAFTSSKMIFLQKYNLNFFDNSHISSCYRESNERVEKEISVLSDYSNIFYSNMSKNYIKKKENINSCKSKITVSEQAYKNKNVCINLTNSKKIDEGYSNENIKEEDIISNEEINKMVDKHLEKNNKTRSLILLTNFEIVFNSEPNSGWLTNKIDDEDENILLFVFKIFDLFIDIYNDKEIYEIILKSIVFFLNHVNIDIFSYVTYLIIKISNIIPINKSFFNKYISVLLKNLNKDRRKHIFIMLSHCKYEKNGILVLLNILSNLCLYNFNFKTNTHLINYEHIENNVLTNNTDNEYIYTFLNTKNKNFINESQVNNDTDMNEAYIMENIIYNNEEWYYIHSILIMLSFNYSNLIYNFFFNKLRKNFIQNCNQFSPYFNLFEWTYKFCYFISKNSFDTSFKKKIITNQKNFNILDDFNNSTTNYISNNNSNYNNNSNDNVNSNYNNDNENNNNNNDNDNVNNNNDNDNENNNNNHDNENSNYNIDNDNNNENYNNSSNDNNNDSTTITITNNTRNENNSNNNNTTTITTTNNNNNSNDNNNNDNNNNDNKNENNKSLYKEEISLELLSYQSYAFLEYPHCIKLNLTYKESSFCFLYIIFLLNFFFNKKISFFGDNCFFFKRDIWQLFHEHANIKTSNFLDYLALLKNLNFYYVNNNKDLAVLLDHMNNMFICNFKNKKEHTYYSNEISEDKMKIITEENFKNIKNKEEEVYAEKNKLKLVENNRLYQHIDSYILNDHLNSNEKIRNSSFNHNYKSTCNNNNFHNSLPFSENNLHLINIKKNKGEEEKKKLETEIIKKRKLKEKKKEDETNKEKETKSNEKEKETKSNEKEKKNLYFRQSYMKYSENLVDIINENIVSKVLFLTYLRDNIRTRHSLCYESFLRKLIIDLISVQLIHKHNFFNTFYKHLKNNVLPENFLINNFKRKEDCIIDLNSYKFESICMNNKDKSFCDMVDLSDISYFSKSNDIKTLKNTNENLELNKINKRNKTKRENYINSNGICNLNNETKYFIFEGNKRKINRKNTNNELIDEDKNNVRFMQSVNRKSKDEYLLNKNVNFKFLKSKIKIMNNEEKIRNREKIDLKNKFQEYFYHKKLINLNHKINKNLIKIFYLFNMNYFYSVDISYIFNYIINRIYDENNFLYNVLINHLDFFSNYESELYNLKNEEINLFNDLLNNRKKINHFEILKERGNLKHLLIGLDCIFKETNLNNDLYSLNVVINNILKRIINHIKNEDYINYNNCIKFPFLLLSFFDVKIKLFFEIESYQSYEYEKDFKKILQFFPYHINDFFSNLYLCIEYEEVFIINNIERKKRNLIQPYNNEVNIKKKLHSYNNNLLTYNFMVENILSEDYSLKHLKSLNKNNKKDIKNSLFAKRKKLKVINQSMNNDSDFNLDEKYLKINCIEKKKEETNIYKKINKSNFHKIDIKEWNIKNCTLNNVTSKFSDNYRNILYLEFKKNIEVNFDYYSTLPIKCKINFCYYNFKNKLYYPIPLARAKNIYIHPLPTIIRE</sequence>
<accession>A0A1J1GNL5</accession>
<dbReference type="PANTHER" id="PTHR34586:SF3">
    <property type="entry name" value="FOLLISTATIN-LIKE DOMAIN-CONTAINING PROTEIN"/>
    <property type="match status" value="1"/>
</dbReference>
<comment type="caution">
    <text evidence="3">The sequence shown here is derived from an EMBL/GenBank/DDBJ whole genome shotgun (WGS) entry which is preliminary data.</text>
</comment>
<feature type="compositionally biased region" description="Low complexity" evidence="1">
    <location>
        <begin position="1022"/>
        <end position="1144"/>
    </location>
</feature>
<name>A0A1J1GNL5_PLAGA</name>
<feature type="transmembrane region" description="Helical" evidence="2">
    <location>
        <begin position="1181"/>
        <end position="1201"/>
    </location>
</feature>
<evidence type="ECO:0000313" key="4">
    <source>
        <dbReference type="Proteomes" id="UP000220797"/>
    </source>
</evidence>
<gene>
    <name evidence="3" type="ORF">PGAL8A_00175700</name>
</gene>
<keyword evidence="2" id="KW-1133">Transmembrane helix</keyword>
<keyword evidence="4" id="KW-1185">Reference proteome</keyword>
<feature type="region of interest" description="Disordered" evidence="1">
    <location>
        <begin position="1"/>
        <end position="28"/>
    </location>
</feature>
<evidence type="ECO:0008006" key="5">
    <source>
        <dbReference type="Google" id="ProtNLM"/>
    </source>
</evidence>
<dbReference type="PANTHER" id="PTHR34586">
    <property type="entry name" value="SPERACT/SCAVENGER RECEPTOR DOMAIN-CONTAINING PROTEIN"/>
    <property type="match status" value="1"/>
</dbReference>